<dbReference type="PANTHER" id="PTHR45929">
    <property type="entry name" value="JAK PATHWAY SIGNAL TRANSDUCTION ADAPTOR MOLECULE"/>
    <property type="match status" value="1"/>
</dbReference>
<dbReference type="Gene3D" id="2.30.30.40">
    <property type="entry name" value="SH3 Domains"/>
    <property type="match status" value="1"/>
</dbReference>
<keyword evidence="3" id="KW-1185">Reference proteome</keyword>
<feature type="compositionally biased region" description="Low complexity" evidence="1">
    <location>
        <begin position="39"/>
        <end position="49"/>
    </location>
</feature>
<dbReference type="SUPFAM" id="SSF50044">
    <property type="entry name" value="SH3-domain"/>
    <property type="match status" value="1"/>
</dbReference>
<proteinExistence type="predicted"/>
<feature type="region of interest" description="Disordered" evidence="1">
    <location>
        <begin position="35"/>
        <end position="58"/>
    </location>
</feature>
<accession>A0AAV6Z9T6</accession>
<feature type="region of interest" description="Disordered" evidence="1">
    <location>
        <begin position="73"/>
        <end position="99"/>
    </location>
</feature>
<feature type="compositionally biased region" description="Basic and acidic residues" evidence="1">
    <location>
        <begin position="77"/>
        <end position="99"/>
    </location>
</feature>
<evidence type="ECO:0008006" key="4">
    <source>
        <dbReference type="Google" id="ProtNLM"/>
    </source>
</evidence>
<dbReference type="AlphaFoldDB" id="A0AAV6Z9T6"/>
<evidence type="ECO:0000256" key="1">
    <source>
        <dbReference type="SAM" id="MobiDB-lite"/>
    </source>
</evidence>
<dbReference type="PANTHER" id="PTHR45929:SF1">
    <property type="entry name" value="HEMATOPOIETIC LINEAGE CELL-SPECIFIC PROTEIN-RELATED"/>
    <property type="match status" value="1"/>
</dbReference>
<comment type="caution">
    <text evidence="2">The sequence shown here is derived from an EMBL/GenBank/DDBJ whole genome shotgun (WGS) entry which is preliminary data.</text>
</comment>
<dbReference type="GO" id="GO:0007165">
    <property type="term" value="P:signal transduction"/>
    <property type="evidence" value="ECO:0007669"/>
    <property type="project" value="TreeGrafter"/>
</dbReference>
<protein>
    <recommendedName>
        <fullName evidence="4">SH3 domain-containing protein</fullName>
    </recommendedName>
</protein>
<reference evidence="2" key="1">
    <citation type="thesis" date="2020" institute="ProQuest LLC" country="789 East Eisenhower Parkway, Ann Arbor, MI, USA">
        <title>Comparative Genomics and Chromosome Evolution.</title>
        <authorList>
            <person name="Mudd A.B."/>
        </authorList>
    </citation>
    <scope>NUCLEOTIDE SEQUENCE</scope>
    <source>
        <strain evidence="2">237g6f4</strain>
        <tissue evidence="2">Blood</tissue>
    </source>
</reference>
<sequence>MDSDTNWWKGENHRGIGLFPSNFVSSALNVEPDAVADISSSSEEAPEAATKSEPEPVCIDEEKMDQTLHLLQSIDPTDPKPDSIHLLDLEDVCSKGPDD</sequence>
<dbReference type="GO" id="GO:0030139">
    <property type="term" value="C:endocytic vesicle"/>
    <property type="evidence" value="ECO:0007669"/>
    <property type="project" value="TreeGrafter"/>
</dbReference>
<evidence type="ECO:0000313" key="3">
    <source>
        <dbReference type="Proteomes" id="UP000824782"/>
    </source>
</evidence>
<dbReference type="Gene3D" id="1.20.5.1940">
    <property type="match status" value="1"/>
</dbReference>
<dbReference type="InterPro" id="IPR050670">
    <property type="entry name" value="STAM"/>
</dbReference>
<name>A0AAV6Z9T6_ENGPU</name>
<dbReference type="EMBL" id="WNYA01001149">
    <property type="protein sequence ID" value="KAG8546297.1"/>
    <property type="molecule type" value="Genomic_DNA"/>
</dbReference>
<organism evidence="2 3">
    <name type="scientific">Engystomops pustulosus</name>
    <name type="common">Tungara frog</name>
    <name type="synonym">Physalaemus pustulosus</name>
    <dbReference type="NCBI Taxonomy" id="76066"/>
    <lineage>
        <taxon>Eukaryota</taxon>
        <taxon>Metazoa</taxon>
        <taxon>Chordata</taxon>
        <taxon>Craniata</taxon>
        <taxon>Vertebrata</taxon>
        <taxon>Euteleostomi</taxon>
        <taxon>Amphibia</taxon>
        <taxon>Batrachia</taxon>
        <taxon>Anura</taxon>
        <taxon>Neobatrachia</taxon>
        <taxon>Hyloidea</taxon>
        <taxon>Leptodactylidae</taxon>
        <taxon>Leiuperinae</taxon>
        <taxon>Engystomops</taxon>
    </lineage>
</organism>
<dbReference type="Proteomes" id="UP000824782">
    <property type="component" value="Unassembled WGS sequence"/>
</dbReference>
<gene>
    <name evidence="2" type="ORF">GDO81_019291</name>
</gene>
<evidence type="ECO:0000313" key="2">
    <source>
        <dbReference type="EMBL" id="KAG8546297.1"/>
    </source>
</evidence>
<dbReference type="InterPro" id="IPR036028">
    <property type="entry name" value="SH3-like_dom_sf"/>
</dbReference>